<dbReference type="GO" id="GO:0051865">
    <property type="term" value="P:protein autoubiquitination"/>
    <property type="evidence" value="ECO:0007669"/>
    <property type="project" value="TreeGrafter"/>
</dbReference>
<dbReference type="PROSITE" id="PS50089">
    <property type="entry name" value="ZF_RING_2"/>
    <property type="match status" value="1"/>
</dbReference>
<dbReference type="PANTHER" id="PTHR12109">
    <property type="entry name" value="RING FINGER PROTEIN 141-RELATED"/>
    <property type="match status" value="1"/>
</dbReference>
<dbReference type="OrthoDB" id="6105938at2759"/>
<dbReference type="InterPro" id="IPR001841">
    <property type="entry name" value="Znf_RING"/>
</dbReference>
<dbReference type="PROSITE" id="PS00518">
    <property type="entry name" value="ZF_RING_1"/>
    <property type="match status" value="1"/>
</dbReference>
<keyword evidence="5" id="KW-0175">Coiled coil</keyword>
<feature type="region of interest" description="Disordered" evidence="6">
    <location>
        <begin position="1"/>
        <end position="203"/>
    </location>
</feature>
<dbReference type="Pfam" id="PF26609">
    <property type="entry name" value="DUF8191"/>
    <property type="match status" value="1"/>
</dbReference>
<gene>
    <name evidence="8" type="ORF">D9615_003742</name>
</gene>
<feature type="compositionally biased region" description="Basic and acidic residues" evidence="6">
    <location>
        <begin position="190"/>
        <end position="203"/>
    </location>
</feature>
<dbReference type="InterPro" id="IPR047126">
    <property type="entry name" value="RNF141-like"/>
</dbReference>
<dbReference type="AlphaFoldDB" id="A0A8H5HHP5"/>
<feature type="domain" description="RING-type" evidence="7">
    <location>
        <begin position="285"/>
        <end position="348"/>
    </location>
</feature>
<dbReference type="GO" id="GO:0004842">
    <property type="term" value="F:ubiquitin-protein transferase activity"/>
    <property type="evidence" value="ECO:0007669"/>
    <property type="project" value="TreeGrafter"/>
</dbReference>
<feature type="coiled-coil region" evidence="5">
    <location>
        <begin position="227"/>
        <end position="275"/>
    </location>
</feature>
<dbReference type="SMART" id="SM00184">
    <property type="entry name" value="RING"/>
    <property type="match status" value="1"/>
</dbReference>
<keyword evidence="9" id="KW-1185">Reference proteome</keyword>
<dbReference type="EMBL" id="JAACJP010000006">
    <property type="protein sequence ID" value="KAF5383547.1"/>
    <property type="molecule type" value="Genomic_DNA"/>
</dbReference>
<evidence type="ECO:0000256" key="5">
    <source>
        <dbReference type="SAM" id="Coils"/>
    </source>
</evidence>
<protein>
    <recommendedName>
        <fullName evidence="7">RING-type domain-containing protein</fullName>
    </recommendedName>
</protein>
<dbReference type="Proteomes" id="UP000565441">
    <property type="component" value="Unassembled WGS sequence"/>
</dbReference>
<keyword evidence="1" id="KW-0479">Metal-binding</keyword>
<dbReference type="InterPro" id="IPR013083">
    <property type="entry name" value="Znf_RING/FYVE/PHD"/>
</dbReference>
<evidence type="ECO:0000259" key="7">
    <source>
        <dbReference type="PROSITE" id="PS50089"/>
    </source>
</evidence>
<organism evidence="8 9">
    <name type="scientific">Tricholomella constricta</name>
    <dbReference type="NCBI Taxonomy" id="117010"/>
    <lineage>
        <taxon>Eukaryota</taxon>
        <taxon>Fungi</taxon>
        <taxon>Dikarya</taxon>
        <taxon>Basidiomycota</taxon>
        <taxon>Agaricomycotina</taxon>
        <taxon>Agaricomycetes</taxon>
        <taxon>Agaricomycetidae</taxon>
        <taxon>Agaricales</taxon>
        <taxon>Tricholomatineae</taxon>
        <taxon>Lyophyllaceae</taxon>
        <taxon>Tricholomella</taxon>
    </lineage>
</organism>
<evidence type="ECO:0000256" key="4">
    <source>
        <dbReference type="PROSITE-ProRule" id="PRU00175"/>
    </source>
</evidence>
<dbReference type="InterPro" id="IPR058504">
    <property type="entry name" value="DUF8191"/>
</dbReference>
<evidence type="ECO:0000256" key="2">
    <source>
        <dbReference type="ARBA" id="ARBA00022771"/>
    </source>
</evidence>
<name>A0A8H5HHP5_9AGAR</name>
<accession>A0A8H5HHP5</accession>
<feature type="compositionally biased region" description="Low complexity" evidence="6">
    <location>
        <begin position="39"/>
        <end position="50"/>
    </location>
</feature>
<feature type="compositionally biased region" description="Acidic residues" evidence="6">
    <location>
        <begin position="474"/>
        <end position="498"/>
    </location>
</feature>
<dbReference type="InterPro" id="IPR017907">
    <property type="entry name" value="Znf_RING_CS"/>
</dbReference>
<reference evidence="8 9" key="1">
    <citation type="journal article" date="2020" name="ISME J.">
        <title>Uncovering the hidden diversity of litter-decomposition mechanisms in mushroom-forming fungi.</title>
        <authorList>
            <person name="Floudas D."/>
            <person name="Bentzer J."/>
            <person name="Ahren D."/>
            <person name="Johansson T."/>
            <person name="Persson P."/>
            <person name="Tunlid A."/>
        </authorList>
    </citation>
    <scope>NUCLEOTIDE SEQUENCE [LARGE SCALE GENOMIC DNA]</scope>
    <source>
        <strain evidence="8 9">CBS 661.87</strain>
    </source>
</reference>
<feature type="compositionally biased region" description="Acidic residues" evidence="6">
    <location>
        <begin position="402"/>
        <end position="421"/>
    </location>
</feature>
<feature type="region of interest" description="Disordered" evidence="6">
    <location>
        <begin position="462"/>
        <end position="498"/>
    </location>
</feature>
<dbReference type="Pfam" id="PF13923">
    <property type="entry name" value="zf-C3HC4_2"/>
    <property type="match status" value="1"/>
</dbReference>
<feature type="region of interest" description="Disordered" evidence="6">
    <location>
        <begin position="375"/>
        <end position="421"/>
    </location>
</feature>
<evidence type="ECO:0000256" key="1">
    <source>
        <dbReference type="ARBA" id="ARBA00022723"/>
    </source>
</evidence>
<feature type="compositionally biased region" description="Basic and acidic residues" evidence="6">
    <location>
        <begin position="144"/>
        <end position="165"/>
    </location>
</feature>
<dbReference type="SUPFAM" id="SSF57850">
    <property type="entry name" value="RING/U-box"/>
    <property type="match status" value="1"/>
</dbReference>
<proteinExistence type="predicted"/>
<keyword evidence="3" id="KW-0862">Zinc</keyword>
<evidence type="ECO:0000256" key="3">
    <source>
        <dbReference type="ARBA" id="ARBA00022833"/>
    </source>
</evidence>
<feature type="compositionally biased region" description="Low complexity" evidence="6">
    <location>
        <begin position="166"/>
        <end position="178"/>
    </location>
</feature>
<evidence type="ECO:0000313" key="9">
    <source>
        <dbReference type="Proteomes" id="UP000565441"/>
    </source>
</evidence>
<evidence type="ECO:0000313" key="8">
    <source>
        <dbReference type="EMBL" id="KAF5383547.1"/>
    </source>
</evidence>
<keyword evidence="2 4" id="KW-0863">Zinc-finger</keyword>
<feature type="compositionally biased region" description="Basic and acidic residues" evidence="6">
    <location>
        <begin position="104"/>
        <end position="125"/>
    </location>
</feature>
<dbReference type="Gene3D" id="3.30.40.10">
    <property type="entry name" value="Zinc/RING finger domain, C3HC4 (zinc finger)"/>
    <property type="match status" value="1"/>
</dbReference>
<comment type="caution">
    <text evidence="8">The sequence shown here is derived from an EMBL/GenBank/DDBJ whole genome shotgun (WGS) entry which is preliminary data.</text>
</comment>
<sequence length="669" mass="75253">MASDIDAPRTRAQHARHPGVATARLLKSKPRPDPLTVHSIASYTSSISSSLKRKKSSESTSTGTAVTAPEDNDCGYGMRERDRSALVNPTAPSRPFITPRRSRPRMDDSRDSRSDRDPAAREPSRRHAHAHATFAVQPTTVSMQRRENEHASVDHGRRDKGKGVERSAASHTASSSRRFFGEPTEPSGDTARDRHHDRSDRHVYSGPLAHAEFERMRKEIESWKKAAVDYKKVAKKQAKKLEELKAQLLAETLAKNEQEKQVQALKAKVEKKEELITTIDLSLQCQICMDLLYRPYALSPCGHILCMHCLQEWFRKAPPSADDSDMDPNEQDDPHYILTRTKSCPCCRAVVTRRPVPVFVVKAVVTALAKYKMGAGGTAGVPSRRSPSPDQEDPWRGLFESSGDEGDEDGDEDEGDLGSSDEDEVYEDAIEWAMQGLHGGLHGELAHRLAINRRRYMLRYDDDDDSVSASGSGSEEDVDEDEDEDDGEEGDSLDEDGSDVYENVFVPAQWEPPRVTVDPEDYVFRNEGMASSTLRLLRRGCTLDMIRIFGMAYTHSRGLVAHLPSLDELWPFPDDATLNTVPRNHRVFLGWNVKLGEADYSGERYMRGVLTDLKENPARWTWSERTSVSAMPVRGAYDVKRLVRMEDVEDFDTTDTEVWLDANDPYHLR</sequence>
<evidence type="ECO:0000256" key="6">
    <source>
        <dbReference type="SAM" id="MobiDB-lite"/>
    </source>
</evidence>
<dbReference type="GO" id="GO:0008270">
    <property type="term" value="F:zinc ion binding"/>
    <property type="evidence" value="ECO:0007669"/>
    <property type="project" value="UniProtKB-KW"/>
</dbReference>
<dbReference type="PANTHER" id="PTHR12109:SF3">
    <property type="entry name" value="RING FINGER PROTEIN 141"/>
    <property type="match status" value="1"/>
</dbReference>